<accession>A0ABP7QMJ7</accession>
<dbReference type="EMBL" id="BAABDI010000026">
    <property type="protein sequence ID" value="GAA3984617.1"/>
    <property type="molecule type" value="Genomic_DNA"/>
</dbReference>
<dbReference type="Proteomes" id="UP001501556">
    <property type="component" value="Unassembled WGS sequence"/>
</dbReference>
<sequence length="91" mass="10541">MNFHEFTLLSEDSQLASVYATGAYVATRWQEVYEAVLLYRMPGGFFVELTYDTETNEVQYCFAFEAGSDDDRLADYAMFVRLPNWVPQAEQ</sequence>
<reference evidence="2" key="1">
    <citation type="journal article" date="2019" name="Int. J. Syst. Evol. Microbiol.">
        <title>The Global Catalogue of Microorganisms (GCM) 10K type strain sequencing project: providing services to taxonomists for standard genome sequencing and annotation.</title>
        <authorList>
            <consortium name="The Broad Institute Genomics Platform"/>
            <consortium name="The Broad Institute Genome Sequencing Center for Infectious Disease"/>
            <person name="Wu L."/>
            <person name="Ma J."/>
        </authorList>
    </citation>
    <scope>NUCLEOTIDE SEQUENCE [LARGE SCALE GENOMIC DNA]</scope>
    <source>
        <strain evidence="2">JCM 17217</strain>
    </source>
</reference>
<evidence type="ECO:0000313" key="1">
    <source>
        <dbReference type="EMBL" id="GAA3984617.1"/>
    </source>
</evidence>
<dbReference type="RefSeq" id="WP_345125920.1">
    <property type="nucleotide sequence ID" value="NZ_BAABDI010000026.1"/>
</dbReference>
<gene>
    <name evidence="1" type="ORF">GCM10022407_32040</name>
</gene>
<proteinExistence type="predicted"/>
<comment type="caution">
    <text evidence="1">The sequence shown here is derived from an EMBL/GenBank/DDBJ whole genome shotgun (WGS) entry which is preliminary data.</text>
</comment>
<name>A0ABP7QMJ7_9BACT</name>
<evidence type="ECO:0000313" key="2">
    <source>
        <dbReference type="Proteomes" id="UP001501556"/>
    </source>
</evidence>
<organism evidence="1 2">
    <name type="scientific">Hymenobacter antarcticus</name>
    <dbReference type="NCBI Taxonomy" id="486270"/>
    <lineage>
        <taxon>Bacteria</taxon>
        <taxon>Pseudomonadati</taxon>
        <taxon>Bacteroidota</taxon>
        <taxon>Cytophagia</taxon>
        <taxon>Cytophagales</taxon>
        <taxon>Hymenobacteraceae</taxon>
        <taxon>Hymenobacter</taxon>
    </lineage>
</organism>
<protein>
    <submittedName>
        <fullName evidence="1">Uncharacterized protein</fullName>
    </submittedName>
</protein>
<keyword evidence="2" id="KW-1185">Reference proteome</keyword>